<evidence type="ECO:0000313" key="1">
    <source>
        <dbReference type="EMBL" id="CAD7256541.1"/>
    </source>
</evidence>
<sequence length="198" mass="21735">MRQAGILDSQPNLPVTVVPDKTRMQPLFTFSPGCLRRDYALHSHGTGLGSQERTHARGKGLEILVTRAAVDSIHTARGWAASPIVLQEPPRLPPAVGHETGRSPLPPLRSQYSSLEFPIQLLRLGLSAQRQSSWRGRAGLTLHPISPLRKLQVVSWVKKELLAKSPHSQLCLKMMCWVKKELLAKSPHSAMSGGGVLE</sequence>
<reference evidence="1" key="1">
    <citation type="submission" date="2020-11" db="EMBL/GenBank/DDBJ databases">
        <authorList>
            <person name="Tran Van P."/>
        </authorList>
    </citation>
    <scope>NUCLEOTIDE SEQUENCE</scope>
</reference>
<accession>A0A7R9ALF0</accession>
<gene>
    <name evidence="1" type="ORF">TSIB3V08_LOCUS821</name>
</gene>
<dbReference type="EMBL" id="OC000214">
    <property type="protein sequence ID" value="CAD7256541.1"/>
    <property type="molecule type" value="Genomic_DNA"/>
</dbReference>
<dbReference type="AlphaFoldDB" id="A0A7R9ALF0"/>
<proteinExistence type="predicted"/>
<organism evidence="1">
    <name type="scientific">Timema shepardi</name>
    <name type="common">Walking stick</name>
    <dbReference type="NCBI Taxonomy" id="629360"/>
    <lineage>
        <taxon>Eukaryota</taxon>
        <taxon>Metazoa</taxon>
        <taxon>Ecdysozoa</taxon>
        <taxon>Arthropoda</taxon>
        <taxon>Hexapoda</taxon>
        <taxon>Insecta</taxon>
        <taxon>Pterygota</taxon>
        <taxon>Neoptera</taxon>
        <taxon>Polyneoptera</taxon>
        <taxon>Phasmatodea</taxon>
        <taxon>Timematodea</taxon>
        <taxon>Timematoidea</taxon>
        <taxon>Timematidae</taxon>
        <taxon>Timema</taxon>
    </lineage>
</organism>
<name>A0A7R9ALF0_TIMSH</name>
<protein>
    <submittedName>
        <fullName evidence="1">Uncharacterized protein</fullName>
    </submittedName>
</protein>